<evidence type="ECO:0000256" key="5">
    <source>
        <dbReference type="SAM" id="MobiDB-lite"/>
    </source>
</evidence>
<gene>
    <name evidence="7" type="ORF">ACFQRI_18905</name>
</gene>
<sequence>MSSRDSEVPAEPEQLPEVPPELTERRLSLGTIAKFFGPGAIIASLTVGSGETVLASRMGAVFGFAVLWLVVVGAVAKAAVIYSSNRYAVLTGEHPMRGLARVIPGPRGWFPMLIGVLAVLSFPFVASALASGIGGYLHRIAGGPAIAWGLVLLVLAAAIAWFGWYALLERAQVAIVALKVTLVVVAVFAADPQWLDVLSGFVPQTFAYQPFVGAEYPDIAAESAWVEAVVFMGGLGGGMYDYIGYAGLMREKRWGAMGLPGRADDVPLVEPLALTETEREARRVRGWARAPLGDVVLSFATMALTAVAFIITGKEILGAAHNVPSGNDVLTYQGDVLGIIHPVLRYFYIVAIIMVFLGTMYAIWEVYTRTTHESLSAVSKRVHAGGVARTRRWVYGYVLLGGVALLLTGGDLVDLISPANIVGGTVAVGVYGFGLLVLERRVLPKAHRIGRAGRALVTASSAILLVAGLIALAQYLGVVR</sequence>
<feature type="transmembrane region" description="Helical" evidence="6">
    <location>
        <begin position="27"/>
        <end position="48"/>
    </location>
</feature>
<dbReference type="Pfam" id="PF01566">
    <property type="entry name" value="Nramp"/>
    <property type="match status" value="1"/>
</dbReference>
<dbReference type="Proteomes" id="UP001596504">
    <property type="component" value="Unassembled WGS sequence"/>
</dbReference>
<feature type="transmembrane region" description="Helical" evidence="6">
    <location>
        <begin position="292"/>
        <end position="311"/>
    </location>
</feature>
<keyword evidence="8" id="KW-1185">Reference proteome</keyword>
<reference evidence="8" key="1">
    <citation type="journal article" date="2019" name="Int. J. Syst. Evol. Microbiol.">
        <title>The Global Catalogue of Microorganisms (GCM) 10K type strain sequencing project: providing services to taxonomists for standard genome sequencing and annotation.</title>
        <authorList>
            <consortium name="The Broad Institute Genomics Platform"/>
            <consortium name="The Broad Institute Genome Sequencing Center for Infectious Disease"/>
            <person name="Wu L."/>
            <person name="Ma J."/>
        </authorList>
    </citation>
    <scope>NUCLEOTIDE SEQUENCE [LARGE SCALE GENOMIC DNA]</scope>
    <source>
        <strain evidence="8">WLHS5</strain>
    </source>
</reference>
<evidence type="ECO:0000256" key="6">
    <source>
        <dbReference type="SAM" id="Phobius"/>
    </source>
</evidence>
<feature type="transmembrane region" description="Helical" evidence="6">
    <location>
        <begin position="394"/>
        <end position="413"/>
    </location>
</feature>
<feature type="transmembrane region" description="Helical" evidence="6">
    <location>
        <begin position="346"/>
        <end position="364"/>
    </location>
</feature>
<feature type="transmembrane region" description="Helical" evidence="6">
    <location>
        <begin position="419"/>
        <end position="438"/>
    </location>
</feature>
<dbReference type="NCBIfam" id="NF037982">
    <property type="entry name" value="Nramp_1"/>
    <property type="match status" value="1"/>
</dbReference>
<feature type="region of interest" description="Disordered" evidence="5">
    <location>
        <begin position="1"/>
        <end position="20"/>
    </location>
</feature>
<proteinExistence type="predicted"/>
<evidence type="ECO:0000313" key="8">
    <source>
        <dbReference type="Proteomes" id="UP001596504"/>
    </source>
</evidence>
<protein>
    <submittedName>
        <fullName evidence="7">Nramp family divalent metal transporter</fullName>
    </submittedName>
</protein>
<comment type="caution">
    <text evidence="7">The sequence shown here is derived from an EMBL/GenBank/DDBJ whole genome shotgun (WGS) entry which is preliminary data.</text>
</comment>
<dbReference type="RefSeq" id="WP_380670413.1">
    <property type="nucleotide sequence ID" value="NZ_JBHTCJ010000010.1"/>
</dbReference>
<keyword evidence="2 6" id="KW-0812">Transmembrane</keyword>
<comment type="subcellular location">
    <subcellularLocation>
        <location evidence="1">Membrane</location>
        <topology evidence="1">Multi-pass membrane protein</topology>
    </subcellularLocation>
</comment>
<evidence type="ECO:0000256" key="1">
    <source>
        <dbReference type="ARBA" id="ARBA00004141"/>
    </source>
</evidence>
<feature type="transmembrane region" description="Helical" evidence="6">
    <location>
        <begin position="109"/>
        <end position="133"/>
    </location>
</feature>
<organism evidence="7 8">
    <name type="scientific">Saccharopolyspora griseoalba</name>
    <dbReference type="NCBI Taxonomy" id="1431848"/>
    <lineage>
        <taxon>Bacteria</taxon>
        <taxon>Bacillati</taxon>
        <taxon>Actinomycetota</taxon>
        <taxon>Actinomycetes</taxon>
        <taxon>Pseudonocardiales</taxon>
        <taxon>Pseudonocardiaceae</taxon>
        <taxon>Saccharopolyspora</taxon>
    </lineage>
</organism>
<evidence type="ECO:0000256" key="2">
    <source>
        <dbReference type="ARBA" id="ARBA00022692"/>
    </source>
</evidence>
<feature type="transmembrane region" description="Helical" evidence="6">
    <location>
        <begin position="173"/>
        <end position="190"/>
    </location>
</feature>
<keyword evidence="3 6" id="KW-1133">Transmembrane helix</keyword>
<name>A0ABW2LSA1_9PSEU</name>
<dbReference type="InterPro" id="IPR001046">
    <property type="entry name" value="NRAMP_fam"/>
</dbReference>
<evidence type="ECO:0000313" key="7">
    <source>
        <dbReference type="EMBL" id="MFC7343476.1"/>
    </source>
</evidence>
<feature type="transmembrane region" description="Helical" evidence="6">
    <location>
        <begin position="145"/>
        <end position="167"/>
    </location>
</feature>
<feature type="transmembrane region" description="Helical" evidence="6">
    <location>
        <begin position="459"/>
        <end position="478"/>
    </location>
</feature>
<evidence type="ECO:0000256" key="3">
    <source>
        <dbReference type="ARBA" id="ARBA00022989"/>
    </source>
</evidence>
<evidence type="ECO:0000256" key="4">
    <source>
        <dbReference type="ARBA" id="ARBA00023136"/>
    </source>
</evidence>
<accession>A0ABW2LSA1</accession>
<keyword evidence="4 6" id="KW-0472">Membrane</keyword>
<feature type="transmembrane region" description="Helical" evidence="6">
    <location>
        <begin position="60"/>
        <end position="82"/>
    </location>
</feature>
<dbReference type="EMBL" id="JBHTCJ010000010">
    <property type="protein sequence ID" value="MFC7343476.1"/>
    <property type="molecule type" value="Genomic_DNA"/>
</dbReference>